<feature type="domain" description="EAL" evidence="1">
    <location>
        <begin position="170"/>
        <end position="419"/>
    </location>
</feature>
<dbReference type="InterPro" id="IPR050706">
    <property type="entry name" value="Cyclic-di-GMP_PDE-like"/>
</dbReference>
<dbReference type="PANTHER" id="PTHR33121:SF23">
    <property type="entry name" value="CYCLIC DI-GMP PHOSPHODIESTERASE PDEB"/>
    <property type="match status" value="1"/>
</dbReference>
<dbReference type="SMART" id="SM00052">
    <property type="entry name" value="EAL"/>
    <property type="match status" value="1"/>
</dbReference>
<evidence type="ECO:0000259" key="1">
    <source>
        <dbReference type="PROSITE" id="PS50883"/>
    </source>
</evidence>
<comment type="caution">
    <text evidence="2">The sequence shown here is derived from an EMBL/GenBank/DDBJ whole genome shotgun (WGS) entry which is preliminary data.</text>
</comment>
<proteinExistence type="predicted"/>
<dbReference type="EMBL" id="JAZHGC010000036">
    <property type="protein sequence ID" value="MEM5290441.1"/>
    <property type="molecule type" value="Genomic_DNA"/>
</dbReference>
<reference evidence="2 3" key="1">
    <citation type="submission" date="2024-01" db="EMBL/GenBank/DDBJ databases">
        <title>The diversity of rhizobia nodulating Mimosa spp. in eleven states of Brazil covering several biomes is determined by host plant, location, and edaphic factors.</title>
        <authorList>
            <person name="Rouws L."/>
            <person name="Barauna A."/>
            <person name="Beukes C."/>
            <person name="De Faria S.M."/>
            <person name="Gross E."/>
            <person name="Dos Reis Junior F.B."/>
            <person name="Simon M."/>
            <person name="Maluk M."/>
            <person name="Odee D.W."/>
            <person name="Kenicer G."/>
            <person name="Young J.P.W."/>
            <person name="Reis V.M."/>
            <person name="Zilli J."/>
            <person name="James E.K."/>
        </authorList>
    </citation>
    <scope>NUCLEOTIDE SEQUENCE [LARGE SCALE GENOMIC DNA]</scope>
    <source>
        <strain evidence="2 3">JPY77</strain>
    </source>
</reference>
<dbReference type="PANTHER" id="PTHR33121">
    <property type="entry name" value="CYCLIC DI-GMP PHOSPHODIESTERASE PDEF"/>
    <property type="match status" value="1"/>
</dbReference>
<dbReference type="RefSeq" id="WP_201651936.1">
    <property type="nucleotide sequence ID" value="NZ_CAJHCS010000014.1"/>
</dbReference>
<dbReference type="Gene3D" id="3.20.20.450">
    <property type="entry name" value="EAL domain"/>
    <property type="match status" value="1"/>
</dbReference>
<dbReference type="CDD" id="cd01948">
    <property type="entry name" value="EAL"/>
    <property type="match status" value="1"/>
</dbReference>
<protein>
    <submittedName>
        <fullName evidence="2">EAL domain-containing protein</fullName>
    </submittedName>
</protein>
<dbReference type="Proteomes" id="UP001494588">
    <property type="component" value="Unassembled WGS sequence"/>
</dbReference>
<sequence length="426" mass="45897">MTQHTTFTPSSDLLPAACSRSGCEKGVDRPPQTTLSVIATVTNLRQMAQAYGDAFAAHALRILHERANALGFVDTCTVMRTGEHLLFSFDLRAHAQRLLPSGVDPGPYLIDRILLSLGNEAVKAGDAHAYPAIVAEVVPSGTRPEAIIEKSVSLQFGQPFTQWRRQYQANTTTARRVFGALASGRLDFDFEPVYDLRTGGEPLYYEALLCERTDGQLRHIGASVAAIEQLGLARRLDHWVVRAIIARLRALPGVRLGCNISMQSAVPDAWWALAFATLEGAPELASRLTIEITETALSAQPEAVIGFVRKLQSFGCQVALDDIGTGFSCLQQLTSLDADVAKIDRSFLVAAREDDMAALRLGQLVGFARTCTNSVIIEGIESDEDARLACASGATGLQGHLFRSGAYGPDVARLLQLPGSHAARNG</sequence>
<evidence type="ECO:0000313" key="3">
    <source>
        <dbReference type="Proteomes" id="UP001494588"/>
    </source>
</evidence>
<accession>A0ABU9QLY1</accession>
<organism evidence="2 3">
    <name type="scientific">Paraburkholderia sabiae</name>
    <dbReference type="NCBI Taxonomy" id="273251"/>
    <lineage>
        <taxon>Bacteria</taxon>
        <taxon>Pseudomonadati</taxon>
        <taxon>Pseudomonadota</taxon>
        <taxon>Betaproteobacteria</taxon>
        <taxon>Burkholderiales</taxon>
        <taxon>Burkholderiaceae</taxon>
        <taxon>Paraburkholderia</taxon>
    </lineage>
</organism>
<gene>
    <name evidence="2" type="ORF">V4C55_32435</name>
</gene>
<evidence type="ECO:0000313" key="2">
    <source>
        <dbReference type="EMBL" id="MEM5290441.1"/>
    </source>
</evidence>
<dbReference type="SUPFAM" id="SSF141868">
    <property type="entry name" value="EAL domain-like"/>
    <property type="match status" value="1"/>
</dbReference>
<keyword evidence="3" id="KW-1185">Reference proteome</keyword>
<dbReference type="PROSITE" id="PS50883">
    <property type="entry name" value="EAL"/>
    <property type="match status" value="1"/>
</dbReference>
<dbReference type="InterPro" id="IPR035919">
    <property type="entry name" value="EAL_sf"/>
</dbReference>
<dbReference type="InterPro" id="IPR001633">
    <property type="entry name" value="EAL_dom"/>
</dbReference>
<dbReference type="Pfam" id="PF00563">
    <property type="entry name" value="EAL"/>
    <property type="match status" value="1"/>
</dbReference>
<name>A0ABU9QLY1_9BURK</name>